<feature type="signal peptide" evidence="2">
    <location>
        <begin position="1"/>
        <end position="23"/>
    </location>
</feature>
<evidence type="ECO:0000313" key="4">
    <source>
        <dbReference type="Proteomes" id="UP001501303"/>
    </source>
</evidence>
<evidence type="ECO:0000256" key="1">
    <source>
        <dbReference type="SAM" id="MobiDB-lite"/>
    </source>
</evidence>
<sequence>MSRSLRRGALAAAIVLSIAPLTAACGAGFDAQTGGVNPRNATVRVDDIQIQNVNIVMSEESDGPASVSARLFNDGSEEQTLEAIVLADTGQEIQLVPAEGDSRIVLPPRGSVALGGEGNAAAVIEDAEAAGVALGNAQHLVFDLSESGRAELYARVVPADGHWQHYQEWGPSPSPETGQGAGQDTEDAREDEDGVESDGSDTGTDQPGTDEDAGEEGTEGARDEDTSEDDTESGD</sequence>
<feature type="region of interest" description="Disordered" evidence="1">
    <location>
        <begin position="164"/>
        <end position="235"/>
    </location>
</feature>
<reference evidence="4" key="1">
    <citation type="journal article" date="2019" name="Int. J. Syst. Evol. Microbiol.">
        <title>The Global Catalogue of Microorganisms (GCM) 10K type strain sequencing project: providing services to taxonomists for standard genome sequencing and annotation.</title>
        <authorList>
            <consortium name="The Broad Institute Genomics Platform"/>
            <consortium name="The Broad Institute Genome Sequencing Center for Infectious Disease"/>
            <person name="Wu L."/>
            <person name="Ma J."/>
        </authorList>
    </citation>
    <scope>NUCLEOTIDE SEQUENCE [LARGE SCALE GENOMIC DNA]</scope>
    <source>
        <strain evidence="4">JCM 13581</strain>
    </source>
</reference>
<dbReference type="PROSITE" id="PS51257">
    <property type="entry name" value="PROKAR_LIPOPROTEIN"/>
    <property type="match status" value="1"/>
</dbReference>
<dbReference type="RefSeq" id="WP_344258180.1">
    <property type="nucleotide sequence ID" value="NZ_BAAAMJ010000003.1"/>
</dbReference>
<dbReference type="Proteomes" id="UP001501303">
    <property type="component" value="Unassembled WGS sequence"/>
</dbReference>
<feature type="compositionally biased region" description="Acidic residues" evidence="1">
    <location>
        <begin position="184"/>
        <end position="199"/>
    </location>
</feature>
<accession>A0ABP5A1T2</accession>
<dbReference type="EMBL" id="BAAAMJ010000003">
    <property type="protein sequence ID" value="GAA1896558.1"/>
    <property type="molecule type" value="Genomic_DNA"/>
</dbReference>
<feature type="chain" id="PRO_5046534517" evidence="2">
    <location>
        <begin position="24"/>
        <end position="235"/>
    </location>
</feature>
<keyword evidence="4" id="KW-1185">Reference proteome</keyword>
<evidence type="ECO:0000256" key="2">
    <source>
        <dbReference type="SAM" id="SignalP"/>
    </source>
</evidence>
<protein>
    <submittedName>
        <fullName evidence="3">Lipoprotein</fullName>
    </submittedName>
</protein>
<keyword evidence="2" id="KW-0732">Signal</keyword>
<feature type="compositionally biased region" description="Acidic residues" evidence="1">
    <location>
        <begin position="225"/>
        <end position="235"/>
    </location>
</feature>
<name>A0ABP5A1T2_9ACTN</name>
<gene>
    <name evidence="3" type="ORF">GCM10009716_03220</name>
</gene>
<comment type="caution">
    <text evidence="3">The sequence shown here is derived from an EMBL/GenBank/DDBJ whole genome shotgun (WGS) entry which is preliminary data.</text>
</comment>
<organism evidence="3 4">
    <name type="scientific">Streptomyces sodiiphilus</name>
    <dbReference type="NCBI Taxonomy" id="226217"/>
    <lineage>
        <taxon>Bacteria</taxon>
        <taxon>Bacillati</taxon>
        <taxon>Actinomycetota</taxon>
        <taxon>Actinomycetes</taxon>
        <taxon>Kitasatosporales</taxon>
        <taxon>Streptomycetaceae</taxon>
        <taxon>Streptomyces</taxon>
    </lineage>
</organism>
<feature type="compositionally biased region" description="Acidic residues" evidence="1">
    <location>
        <begin position="208"/>
        <end position="218"/>
    </location>
</feature>
<evidence type="ECO:0000313" key="3">
    <source>
        <dbReference type="EMBL" id="GAA1896558.1"/>
    </source>
</evidence>
<proteinExistence type="predicted"/>
<keyword evidence="3" id="KW-0449">Lipoprotein</keyword>